<evidence type="ECO:0000313" key="2">
    <source>
        <dbReference type="Proteomes" id="UP000284763"/>
    </source>
</evidence>
<keyword evidence="1" id="KW-0489">Methyltransferase</keyword>
<evidence type="ECO:0000313" key="1">
    <source>
        <dbReference type="EMBL" id="RQD88388.1"/>
    </source>
</evidence>
<feature type="non-terminal residue" evidence="1">
    <location>
        <position position="324"/>
    </location>
</feature>
<reference evidence="1 2" key="1">
    <citation type="submission" date="2018-08" db="EMBL/GenBank/DDBJ databases">
        <title>The metabolism and importance of syntrophic acetate oxidation coupled to methane or sulfide production in haloalkaline environments.</title>
        <authorList>
            <person name="Timmers P.H.A."/>
            <person name="Vavourakis C.D."/>
            <person name="Sorokin D.Y."/>
            <person name="Sinninghe Damste J.S."/>
            <person name="Muyzer G."/>
            <person name="Stams A.J.M."/>
            <person name="Plugge C.M."/>
        </authorList>
    </citation>
    <scope>NUCLEOTIDE SEQUENCE [LARGE SCALE GENOMIC DNA]</scope>
    <source>
        <strain evidence="1">MSAO_Arc3</strain>
    </source>
</reference>
<proteinExistence type="predicted"/>
<dbReference type="Proteomes" id="UP000284763">
    <property type="component" value="Unassembled WGS sequence"/>
</dbReference>
<sequence>MPRKKKFEKQMYTAKDGVRFATPVEVAQYRAERLQCNTLAEIGCGIGGQTIHFARMCEKVYAVEIDRSKLNSAKKNCREHGLDNVVFVLGDALSRDVIDKIPEIDILFSDPRRPAMESQRKVTSLEPGLSDMMKAYSSKTTNFVFEAPPKLTPERVQFNCEKEYISLDGQLNRLTLYFGDMKQAEVSALKLPENIRLNCDSQKREPDIQITSDILAYASEPDPSVVQAGLMPELFHDLSLSTGTEPKLVNIDKKRMLITSNTPLNHPMMKNKYKVIYKDKLDLDHVNMYLRDMGVKQVVLRAGIAPEQYWDVRNRLEEGLSDTK</sequence>
<name>A0A3R7VTZ5_9EURY</name>
<organism evidence="1 2">
    <name type="scientific">Methanosalsum natronophilum</name>
    <dbReference type="NCBI Taxonomy" id="768733"/>
    <lineage>
        <taxon>Archaea</taxon>
        <taxon>Methanobacteriati</taxon>
        <taxon>Methanobacteriota</taxon>
        <taxon>Stenosarchaea group</taxon>
        <taxon>Methanomicrobia</taxon>
        <taxon>Methanosarcinales</taxon>
        <taxon>Methanosarcinaceae</taxon>
        <taxon>Methanosalsum</taxon>
    </lineage>
</organism>
<dbReference type="PANTHER" id="PTHR14741">
    <property type="entry name" value="S-ADENOSYLMETHIONINE-DEPENDENT METHYLTRANSFERASE RELATED"/>
    <property type="match status" value="1"/>
</dbReference>
<dbReference type="AlphaFoldDB" id="A0A3R7VTZ5"/>
<dbReference type="SUPFAM" id="SSF53335">
    <property type="entry name" value="S-adenosyl-L-methionine-dependent methyltransferases"/>
    <property type="match status" value="1"/>
</dbReference>
<dbReference type="GO" id="GO:0071164">
    <property type="term" value="F:RNA cap trimethylguanosine synthase activity"/>
    <property type="evidence" value="ECO:0007669"/>
    <property type="project" value="TreeGrafter"/>
</dbReference>
<dbReference type="PANTHER" id="PTHR14741:SF32">
    <property type="entry name" value="TRIMETHYLGUANOSINE SYNTHASE"/>
    <property type="match status" value="1"/>
</dbReference>
<accession>A0A3R7VTZ5</accession>
<dbReference type="InterPro" id="IPR019012">
    <property type="entry name" value="RNA_cap_Gua-N2-MeTrfase"/>
</dbReference>
<dbReference type="CDD" id="cd02440">
    <property type="entry name" value="AdoMet_MTases"/>
    <property type="match status" value="1"/>
</dbReference>
<comment type="caution">
    <text evidence="1">The sequence shown here is derived from an EMBL/GenBank/DDBJ whole genome shotgun (WGS) entry which is preliminary data.</text>
</comment>
<protein>
    <submittedName>
        <fullName evidence="1">Methyltransferase domain-containing protein</fullName>
    </submittedName>
</protein>
<dbReference type="InterPro" id="IPR029063">
    <property type="entry name" value="SAM-dependent_MTases_sf"/>
</dbReference>
<gene>
    <name evidence="1" type="ORF">D5R95_02895</name>
</gene>
<dbReference type="Pfam" id="PF09445">
    <property type="entry name" value="Methyltransf_15"/>
    <property type="match status" value="1"/>
</dbReference>
<dbReference type="Gene3D" id="3.40.50.150">
    <property type="entry name" value="Vaccinia Virus protein VP39"/>
    <property type="match status" value="1"/>
</dbReference>
<dbReference type="EMBL" id="QZAB01000197">
    <property type="protein sequence ID" value="RQD88388.1"/>
    <property type="molecule type" value="Genomic_DNA"/>
</dbReference>
<keyword evidence="1" id="KW-0808">Transferase</keyword>